<proteinExistence type="predicted"/>
<dbReference type="RefSeq" id="XP_020904211.1">
    <property type="nucleotide sequence ID" value="XM_021048552.2"/>
</dbReference>
<dbReference type="KEGG" id="epa:110242537"/>
<dbReference type="GeneID" id="110242537"/>
<evidence type="ECO:0000313" key="3">
    <source>
        <dbReference type="Proteomes" id="UP000887567"/>
    </source>
</evidence>
<protein>
    <recommendedName>
        <fullName evidence="4">P2X purinoceptor 7-like</fullName>
    </recommendedName>
</protein>
<reference evidence="2" key="1">
    <citation type="submission" date="2022-11" db="UniProtKB">
        <authorList>
            <consortium name="EnsemblMetazoa"/>
        </authorList>
    </citation>
    <scope>IDENTIFICATION</scope>
</reference>
<dbReference type="EnsemblMetazoa" id="XM_021048552.2">
    <property type="protein sequence ID" value="XP_020904211.1"/>
    <property type="gene ID" value="LOC110242537"/>
</dbReference>
<dbReference type="OrthoDB" id="5979206at2759"/>
<name>A0A913XH90_EXADI</name>
<evidence type="ECO:0000256" key="1">
    <source>
        <dbReference type="SAM" id="MobiDB-lite"/>
    </source>
</evidence>
<dbReference type="OMA" id="YRWLVRW"/>
<feature type="compositionally biased region" description="Low complexity" evidence="1">
    <location>
        <begin position="1"/>
        <end position="13"/>
    </location>
</feature>
<dbReference type="Proteomes" id="UP000887567">
    <property type="component" value="Unplaced"/>
</dbReference>
<evidence type="ECO:0008006" key="4">
    <source>
        <dbReference type="Google" id="ProtNLM"/>
    </source>
</evidence>
<dbReference type="PANTHER" id="PTHR36981:SF1">
    <property type="entry name" value="P2X PURINORECEPTOR 7 INTRACELLULAR DOMAIN-CONTAINING PROTEIN"/>
    <property type="match status" value="1"/>
</dbReference>
<dbReference type="PANTHER" id="PTHR36981">
    <property type="entry name" value="ZGC:195170"/>
    <property type="match status" value="1"/>
</dbReference>
<dbReference type="AlphaFoldDB" id="A0A913XH90"/>
<evidence type="ECO:0000313" key="2">
    <source>
        <dbReference type="EnsemblMetazoa" id="XP_020904211.1"/>
    </source>
</evidence>
<keyword evidence="3" id="KW-1185">Reference proteome</keyword>
<organism evidence="2 3">
    <name type="scientific">Exaiptasia diaphana</name>
    <name type="common">Tropical sea anemone</name>
    <name type="synonym">Aiptasia pulchella</name>
    <dbReference type="NCBI Taxonomy" id="2652724"/>
    <lineage>
        <taxon>Eukaryota</taxon>
        <taxon>Metazoa</taxon>
        <taxon>Cnidaria</taxon>
        <taxon>Anthozoa</taxon>
        <taxon>Hexacorallia</taxon>
        <taxon>Actiniaria</taxon>
        <taxon>Aiptasiidae</taxon>
        <taxon>Exaiptasia</taxon>
    </lineage>
</organism>
<accession>A0A913XH90</accession>
<sequence length="211" mass="23825">MSSDFESSAGSDSSESEAESDTVHEAGIYNPYQFEPRAEDEIADAADNTEQDEDGLSAHTLDQRQEGLVVINSWCKCGKCAVDLLEGAREFRCCQEVKPVLGKLVFDGTADQIRCVCDHPDFAHITYRAVLLLSGPLLRGKDGRPYKMRGKSKTCENEFCRAVAYRWLVRWLSGYMGWDTARPLSACMYNYVRNMYKTENPSRGFSRSDER</sequence>
<feature type="region of interest" description="Disordered" evidence="1">
    <location>
        <begin position="1"/>
        <end position="30"/>
    </location>
</feature>